<evidence type="ECO:0000313" key="3">
    <source>
        <dbReference type="Proteomes" id="UP000033067"/>
    </source>
</evidence>
<evidence type="ECO:0000256" key="1">
    <source>
        <dbReference type="SAM" id="Phobius"/>
    </source>
</evidence>
<dbReference type="EMBL" id="CP011144">
    <property type="protein sequence ID" value="AKC86188.1"/>
    <property type="molecule type" value="Genomic_DNA"/>
</dbReference>
<keyword evidence="3" id="KW-1185">Reference proteome</keyword>
<evidence type="ECO:0000313" key="2">
    <source>
        <dbReference type="EMBL" id="AKC86188.1"/>
    </source>
</evidence>
<reference evidence="2 3" key="1">
    <citation type="journal article" date="2015" name="Genome Announc.">
        <title>Complete Genome Sequence of Pseudoxanthomonas suwonensis Strain J1, a Cellulose-Degrading Bacterium Isolated from Leaf- and Wood-Enriched Soil.</title>
        <authorList>
            <person name="Hou L."/>
            <person name="Jiang J."/>
            <person name="Xu Z."/>
            <person name="Zhou Y."/>
            <person name="Leung F.C."/>
        </authorList>
    </citation>
    <scope>NUCLEOTIDE SEQUENCE [LARGE SCALE GENOMIC DNA]</scope>
    <source>
        <strain evidence="2 3">J1</strain>
    </source>
</reference>
<feature type="transmembrane region" description="Helical" evidence="1">
    <location>
        <begin position="34"/>
        <end position="65"/>
    </location>
</feature>
<keyword evidence="1" id="KW-1133">Transmembrane helix</keyword>
<dbReference type="AlphaFoldDB" id="A0A0E3Z0P7"/>
<sequence>MHARSFRFDPAQLHGRLHGLFVSPRKPRTPLLRVLLGLVGLVLLAVLVFFGLFIGAAMLAAGLAWRLLRKREARPAAPDNVVEAEYRVLRKPELPSQR</sequence>
<proteinExistence type="predicted"/>
<keyword evidence="1" id="KW-0472">Membrane</keyword>
<accession>A0A0E3Z0P7</accession>
<dbReference type="OrthoDB" id="5976163at2"/>
<organism evidence="2 3">
    <name type="scientific">Pseudoxanthomonas suwonensis</name>
    <dbReference type="NCBI Taxonomy" id="314722"/>
    <lineage>
        <taxon>Bacteria</taxon>
        <taxon>Pseudomonadati</taxon>
        <taxon>Pseudomonadota</taxon>
        <taxon>Gammaproteobacteria</taxon>
        <taxon>Lysobacterales</taxon>
        <taxon>Lysobacteraceae</taxon>
        <taxon>Pseudoxanthomonas</taxon>
    </lineage>
</organism>
<dbReference type="KEGG" id="psuw:WQ53_04765"/>
<dbReference type="Proteomes" id="UP000033067">
    <property type="component" value="Chromosome"/>
</dbReference>
<protein>
    <submittedName>
        <fullName evidence="2">Membrane protein</fullName>
    </submittedName>
</protein>
<keyword evidence="1" id="KW-0812">Transmembrane</keyword>
<name>A0A0E3Z0P7_9GAMM</name>
<dbReference type="PATRIC" id="fig|314722.6.peg.1000"/>
<gene>
    <name evidence="2" type="ORF">WQ53_04765</name>
</gene>
<dbReference type="RefSeq" id="WP_052630926.1">
    <property type="nucleotide sequence ID" value="NZ_CP011144.1"/>
</dbReference>